<organism evidence="1">
    <name type="scientific">Ophidiomyces ophidiicola</name>
    <dbReference type="NCBI Taxonomy" id="1387563"/>
    <lineage>
        <taxon>Eukaryota</taxon>
        <taxon>Fungi</taxon>
        <taxon>Dikarya</taxon>
        <taxon>Ascomycota</taxon>
        <taxon>Pezizomycotina</taxon>
        <taxon>Eurotiomycetes</taxon>
        <taxon>Eurotiomycetidae</taxon>
        <taxon>Onygenales</taxon>
        <taxon>Onygenaceae</taxon>
        <taxon>Ophidiomyces</taxon>
    </lineage>
</organism>
<proteinExistence type="predicted"/>
<evidence type="ECO:0000313" key="1">
    <source>
        <dbReference type="EMBL" id="KAI2391602.1"/>
    </source>
</evidence>
<sequence length="854" mass="94758">MAHDGTITSSFQNPAPVQLGAVPPTGKAHRPMGARVSEERQQSLPDEAYERLVFTDPVIFKSLEEDPSTILAEKRCALVGFEIYIVEQWACSRAHPTFVINTYTGDTSHSAIASVLKVPKDEQFWSPKLKIYFEAIAKCYSRRRETPLGILMVTNLSSFPSSLTVIDVPEGDVRKYREEFVVNEDLKRLGCSGRAGLNLKPPAPATEAKFYQLYRITERVPLFNAVINLVKLCQLSLNVFGKLALEYVDGLLCDETERAINDWWADIGTELYNVEPSDGILGPTTVAALLGTLIGARNRLHAWGAPVAKDPFDIEGLKRGIGSFQRSQKLEKTRRLDRKTVDKLHRVTAKAASGEGWAVPRAVKSTVAELGGKGGEMVMEIVGGRDRAGISEVETLDIDRFVQLASGERTKWLWHGKPGKSQIDPFRYDAGDDDIGFPKDVWIGKRKDTGSGLTSGRPSLETEQPWKHLETAPTIADNREQQVKHSLKKSVSVRVSDARAGLGRFRDAVGLPALRSHHRKSSEDTFDAEGDLPSQQTSDSERLRHGTKTKVEGTQLTIQEASDSGNSGVEREAPEILPNHLINIPTTESSRTQADLQHQSSAPSEKSQGASVPRETSIEAQMPPSVPDVATTKSDGSNELVAVTRILRRPQSFSFFPPDTPASQRSSQSLRHMSFSAIEEPMLCWSDVGFLESADMNSSVVNNILYEDLKTEDARTLSTGIFGLDTNTSAWVEEKVEAVEAVESKAQSRLSELESVYQSKESEKEAIQTSSADIISKNSEDLLERSKKLETLGAKLDYEVNALQSRVEEVENALVDYEHHVNRLENRMRELSVEAKKSSTWVEWCQRCLSRRPW</sequence>
<name>A0ACB8V672_9EURO</name>
<gene>
    <name evidence="1" type="ORF">LOY88_001126</name>
</gene>
<accession>A0ACB8V672</accession>
<protein>
    <submittedName>
        <fullName evidence="1">Uncharacterized protein</fullName>
    </submittedName>
</protein>
<comment type="caution">
    <text evidence="1">The sequence shown here is derived from an EMBL/GenBank/DDBJ whole genome shotgun (WGS) entry which is preliminary data.</text>
</comment>
<dbReference type="EMBL" id="JALBCA010000011">
    <property type="protein sequence ID" value="KAI2391602.1"/>
    <property type="molecule type" value="Genomic_DNA"/>
</dbReference>
<reference evidence="1" key="1">
    <citation type="journal article" date="2022" name="bioRxiv">
        <title>Population genetic analysis of Ophidiomyces ophidiicola, the causative agent of snake fungal disease, indicates recent introductions to the USA.</title>
        <authorList>
            <person name="Ladner J.T."/>
            <person name="Palmer J.M."/>
            <person name="Ettinger C.L."/>
            <person name="Stajich J.E."/>
            <person name="Farrell T.M."/>
            <person name="Glorioso B.M."/>
            <person name="Lawson B."/>
            <person name="Price S.J."/>
            <person name="Stengle A.G."/>
            <person name="Grear D.A."/>
            <person name="Lorch J.M."/>
        </authorList>
    </citation>
    <scope>NUCLEOTIDE SEQUENCE</scope>
    <source>
        <strain evidence="1">NWHC 24266-5</strain>
    </source>
</reference>